<dbReference type="InterPro" id="IPR014017">
    <property type="entry name" value="DNA_helicase_UvrD-like_C"/>
</dbReference>
<comment type="catalytic activity">
    <reaction evidence="8">
        <text>Couples ATP hydrolysis with the unwinding of duplex DNA by translocating in the 3'-5' direction.</text>
        <dbReference type="EC" id="5.6.2.4"/>
    </reaction>
</comment>
<keyword evidence="4 11" id="KW-0347">Helicase</keyword>
<dbReference type="PROSITE" id="PS51198">
    <property type="entry name" value="UVRD_HELICASE_ATP_BIND"/>
    <property type="match status" value="1"/>
</dbReference>
<evidence type="ECO:0000256" key="5">
    <source>
        <dbReference type="ARBA" id="ARBA00022840"/>
    </source>
</evidence>
<dbReference type="PROSITE" id="PS51217">
    <property type="entry name" value="UVRD_HELICASE_CTER"/>
    <property type="match status" value="1"/>
</dbReference>
<dbReference type="InterPro" id="IPR013986">
    <property type="entry name" value="DExx_box_DNA_helicase_dom_sf"/>
</dbReference>
<dbReference type="Proteomes" id="UP000054107">
    <property type="component" value="Unassembled WGS sequence"/>
</dbReference>
<dbReference type="PANTHER" id="PTHR11070:SF2">
    <property type="entry name" value="ATP-DEPENDENT DNA HELICASE SRS2"/>
    <property type="match status" value="1"/>
</dbReference>
<keyword evidence="16" id="KW-1185">Reference proteome</keyword>
<dbReference type="CDD" id="cd17932">
    <property type="entry name" value="DEXQc_UvrD"/>
    <property type="match status" value="1"/>
</dbReference>
<protein>
    <recommendedName>
        <fullName evidence="9">DNA 3'-5' helicase</fullName>
        <ecNumber evidence="9">5.6.2.4</ecNumber>
    </recommendedName>
</protein>
<evidence type="ECO:0000259" key="14">
    <source>
        <dbReference type="PROSITE" id="PS51217"/>
    </source>
</evidence>
<comment type="similarity">
    <text evidence="1">Belongs to the helicase family. UvrD subfamily.</text>
</comment>
<evidence type="ECO:0000313" key="15">
    <source>
        <dbReference type="EMBL" id="CEP07455.1"/>
    </source>
</evidence>
<proteinExistence type="inferred from homology"/>
<evidence type="ECO:0000256" key="8">
    <source>
        <dbReference type="ARBA" id="ARBA00034617"/>
    </source>
</evidence>
<feature type="region of interest" description="Disordered" evidence="12">
    <location>
        <begin position="328"/>
        <end position="445"/>
    </location>
</feature>
<dbReference type="EC" id="5.6.2.4" evidence="9"/>
<evidence type="ECO:0000259" key="13">
    <source>
        <dbReference type="PROSITE" id="PS51198"/>
    </source>
</evidence>
<dbReference type="GO" id="GO:0043138">
    <property type="term" value="F:3'-5' DNA helicase activity"/>
    <property type="evidence" value="ECO:0007669"/>
    <property type="project" value="UniProtKB-EC"/>
</dbReference>
<dbReference type="InterPro" id="IPR000212">
    <property type="entry name" value="DNA_helicase_UvrD/REP"/>
</dbReference>
<comment type="catalytic activity">
    <reaction evidence="10">
        <text>ATP + H2O = ADP + phosphate + H(+)</text>
        <dbReference type="Rhea" id="RHEA:13065"/>
        <dbReference type="ChEBI" id="CHEBI:15377"/>
        <dbReference type="ChEBI" id="CHEBI:15378"/>
        <dbReference type="ChEBI" id="CHEBI:30616"/>
        <dbReference type="ChEBI" id="CHEBI:43474"/>
        <dbReference type="ChEBI" id="CHEBI:456216"/>
        <dbReference type="EC" id="5.6.2.4"/>
    </reaction>
</comment>
<dbReference type="SUPFAM" id="SSF52540">
    <property type="entry name" value="P-loop containing nucleoside triphosphate hydrolases"/>
    <property type="match status" value="2"/>
</dbReference>
<evidence type="ECO:0000313" key="16">
    <source>
        <dbReference type="Proteomes" id="UP000054107"/>
    </source>
</evidence>
<organism evidence="15 16">
    <name type="scientific">Parasitella parasitica</name>
    <dbReference type="NCBI Taxonomy" id="35722"/>
    <lineage>
        <taxon>Eukaryota</taxon>
        <taxon>Fungi</taxon>
        <taxon>Fungi incertae sedis</taxon>
        <taxon>Mucoromycota</taxon>
        <taxon>Mucoromycotina</taxon>
        <taxon>Mucoromycetes</taxon>
        <taxon>Mucorales</taxon>
        <taxon>Mucorineae</taxon>
        <taxon>Mucoraceae</taxon>
        <taxon>Parasitella</taxon>
    </lineage>
</organism>
<evidence type="ECO:0000256" key="7">
    <source>
        <dbReference type="ARBA" id="ARBA00023235"/>
    </source>
</evidence>
<name>A0A0B7MW21_9FUNG</name>
<dbReference type="Pfam" id="PF13361">
    <property type="entry name" value="UvrD_C"/>
    <property type="match status" value="2"/>
</dbReference>
<dbReference type="InterPro" id="IPR014016">
    <property type="entry name" value="UvrD-like_ATP-bd"/>
</dbReference>
<sequence>MYFDHFSKKNIAALYEAYEEELRNNNLVDFDNILIKACELFRKKKDVLAHIKAVLVDEYQDTNIIQYDLIKLITKNQFTDKTVTIVGDPDQSIFGWRSAEPKNFYKMYDDYLDTRSINMEQNYRSTKAILDAALHVIKQDDTRIDKALYTNNPVGIPITILSTRNEDTQAEFVAKEIKKVIKYSKGLLSFKDFAVLMRMNSTSLKFESTFRNRIINVPKRGIGEVTVKKIAVLHETHPGESMLETLHSIGEGRGSFNNGVRQKIRGLAMICEDVKTMIKQKIEISEILEFIISATDYKAYLKDEHYKDHEARYSNLGELISLSKEEHHVGDDDPIMSQSQTQQSQNVNPNNSDVADIEVDAEDEDDDEADRSKDIPDFTADDIVPDFTMDTRSDEEVDLTDVSEQQRKESFHFTQNPGQGESSTAPEAAEVPETPKEDSDEYDTPVEEKDYIVEFLEYCSLSAHQKEQEEAEGGKVTISTMHSSKGLEWPCVFIATCNEGSIPCFMSSDTLEEGRLLYVAMTRSQFFLYCMCPEERTSWGSYHVETRTRFFNDMKRKFYQSIPPEWDNETRAMLAATLDKPAPPDDDQLVTKKVNGKQPFGYSTQYADSASQGFYSQSQGRQYQSQPSPSSSRRTFNHPVGFVSASTLKDPRPSKRAKSKYTAPKKVKKDTAVKAEPTNHPPVKQEAKVKHEPMD</sequence>
<dbReference type="InterPro" id="IPR027417">
    <property type="entry name" value="P-loop_NTPase"/>
</dbReference>
<evidence type="ECO:0000256" key="12">
    <source>
        <dbReference type="SAM" id="MobiDB-lite"/>
    </source>
</evidence>
<feature type="domain" description="UvrD-like helicase ATP-binding" evidence="13">
    <location>
        <begin position="1"/>
        <end position="126"/>
    </location>
</feature>
<dbReference type="OrthoDB" id="1470711at2759"/>
<feature type="compositionally biased region" description="Low complexity" evidence="12">
    <location>
        <begin position="614"/>
        <end position="633"/>
    </location>
</feature>
<dbReference type="Pfam" id="PF00580">
    <property type="entry name" value="UvrD-helicase"/>
    <property type="match status" value="1"/>
</dbReference>
<comment type="caution">
    <text evidence="11">Lacks conserved residue(s) required for the propagation of feature annotation.</text>
</comment>
<feature type="compositionally biased region" description="Basic and acidic residues" evidence="12">
    <location>
        <begin position="683"/>
        <end position="695"/>
    </location>
</feature>
<dbReference type="GO" id="GO:0005524">
    <property type="term" value="F:ATP binding"/>
    <property type="evidence" value="ECO:0007669"/>
    <property type="project" value="UniProtKB-UniRule"/>
</dbReference>
<dbReference type="GO" id="GO:0016787">
    <property type="term" value="F:hydrolase activity"/>
    <property type="evidence" value="ECO:0007669"/>
    <property type="project" value="UniProtKB-UniRule"/>
</dbReference>
<dbReference type="Gene3D" id="1.10.486.10">
    <property type="entry name" value="PCRA, domain 4"/>
    <property type="match status" value="2"/>
</dbReference>
<dbReference type="EMBL" id="LN719301">
    <property type="protein sequence ID" value="CEP07455.1"/>
    <property type="molecule type" value="Genomic_DNA"/>
</dbReference>
<keyword evidence="2 11" id="KW-0547">Nucleotide-binding</keyword>
<feature type="compositionally biased region" description="Low complexity" evidence="12">
    <location>
        <begin position="337"/>
        <end position="354"/>
    </location>
</feature>
<evidence type="ECO:0000256" key="6">
    <source>
        <dbReference type="ARBA" id="ARBA00023125"/>
    </source>
</evidence>
<keyword evidence="5 11" id="KW-0067">ATP-binding</keyword>
<dbReference type="Gene3D" id="1.10.10.160">
    <property type="match status" value="1"/>
</dbReference>
<dbReference type="PANTHER" id="PTHR11070">
    <property type="entry name" value="UVRD / RECB / PCRA DNA HELICASE FAMILY MEMBER"/>
    <property type="match status" value="1"/>
</dbReference>
<evidence type="ECO:0000256" key="2">
    <source>
        <dbReference type="ARBA" id="ARBA00022741"/>
    </source>
</evidence>
<keyword evidence="6" id="KW-0238">DNA-binding</keyword>
<reference evidence="15 16" key="1">
    <citation type="submission" date="2014-09" db="EMBL/GenBank/DDBJ databases">
        <authorList>
            <person name="Ellenberger Sabrina"/>
        </authorList>
    </citation>
    <scope>NUCLEOTIDE SEQUENCE [LARGE SCALE GENOMIC DNA]</scope>
    <source>
        <strain evidence="15 16">CBS 412.66</strain>
    </source>
</reference>
<evidence type="ECO:0000256" key="1">
    <source>
        <dbReference type="ARBA" id="ARBA00009922"/>
    </source>
</evidence>
<feature type="compositionally biased region" description="Basic residues" evidence="12">
    <location>
        <begin position="654"/>
        <end position="668"/>
    </location>
</feature>
<dbReference type="GO" id="GO:0003677">
    <property type="term" value="F:DNA binding"/>
    <property type="evidence" value="ECO:0007669"/>
    <property type="project" value="UniProtKB-KW"/>
</dbReference>
<feature type="compositionally biased region" description="Acidic residues" evidence="12">
    <location>
        <begin position="355"/>
        <end position="369"/>
    </location>
</feature>
<dbReference type="Gene3D" id="3.40.50.300">
    <property type="entry name" value="P-loop containing nucleotide triphosphate hydrolases"/>
    <property type="match status" value="3"/>
</dbReference>
<accession>A0A0B7MW21</accession>
<evidence type="ECO:0000256" key="9">
    <source>
        <dbReference type="ARBA" id="ARBA00034808"/>
    </source>
</evidence>
<feature type="region of interest" description="Disordered" evidence="12">
    <location>
        <begin position="614"/>
        <end position="695"/>
    </location>
</feature>
<gene>
    <name evidence="15" type="primary">PARPA_00751.1 scaffold 1159</name>
</gene>
<dbReference type="AlphaFoldDB" id="A0A0B7MW21"/>
<dbReference type="STRING" id="35722.A0A0B7MW21"/>
<dbReference type="GO" id="GO:0005634">
    <property type="term" value="C:nucleus"/>
    <property type="evidence" value="ECO:0007669"/>
    <property type="project" value="TreeGrafter"/>
</dbReference>
<evidence type="ECO:0000256" key="4">
    <source>
        <dbReference type="ARBA" id="ARBA00022806"/>
    </source>
</evidence>
<feature type="domain" description="UvrD-like helicase C-terminal" evidence="14">
    <location>
        <begin position="127"/>
        <end position="486"/>
    </location>
</feature>
<evidence type="ECO:0000256" key="3">
    <source>
        <dbReference type="ARBA" id="ARBA00022801"/>
    </source>
</evidence>
<evidence type="ECO:0000256" key="10">
    <source>
        <dbReference type="ARBA" id="ARBA00048988"/>
    </source>
</evidence>
<feature type="compositionally biased region" description="Polar residues" evidence="12">
    <location>
        <begin position="412"/>
        <end position="425"/>
    </location>
</feature>
<keyword evidence="3 11" id="KW-0378">Hydrolase</keyword>
<evidence type="ECO:0000256" key="11">
    <source>
        <dbReference type="PROSITE-ProRule" id="PRU00560"/>
    </source>
</evidence>
<dbReference type="GO" id="GO:0000725">
    <property type="term" value="P:recombinational repair"/>
    <property type="evidence" value="ECO:0007669"/>
    <property type="project" value="TreeGrafter"/>
</dbReference>
<keyword evidence="7" id="KW-0413">Isomerase</keyword>